<comment type="similarity">
    <text evidence="1">Belongs to the BolA/IbaG family.</text>
</comment>
<dbReference type="PANTHER" id="PTHR46230:SF7">
    <property type="entry name" value="BOLA-LIKE PROTEIN 1"/>
    <property type="match status" value="1"/>
</dbReference>
<dbReference type="GO" id="GO:0016226">
    <property type="term" value="P:iron-sulfur cluster assembly"/>
    <property type="evidence" value="ECO:0007669"/>
    <property type="project" value="TreeGrafter"/>
</dbReference>
<comment type="caution">
    <text evidence="2">The sequence shown here is derived from an EMBL/GenBank/DDBJ whole genome shotgun (WGS) entry which is preliminary data.</text>
</comment>
<evidence type="ECO:0000313" key="2">
    <source>
        <dbReference type="EMBL" id="RIJ24054.1"/>
    </source>
</evidence>
<dbReference type="Proteomes" id="UP000265431">
    <property type="component" value="Unassembled WGS sequence"/>
</dbReference>
<dbReference type="InterPro" id="IPR036065">
    <property type="entry name" value="BolA-like_sf"/>
</dbReference>
<dbReference type="PIRSF" id="PIRSF003113">
    <property type="entry name" value="BolA"/>
    <property type="match status" value="1"/>
</dbReference>
<dbReference type="InterPro" id="IPR002634">
    <property type="entry name" value="BolA"/>
</dbReference>
<organism evidence="2 3">
    <name type="scientific">Henriciella barbarensis</name>
    <dbReference type="NCBI Taxonomy" id="86342"/>
    <lineage>
        <taxon>Bacteria</taxon>
        <taxon>Pseudomonadati</taxon>
        <taxon>Pseudomonadota</taxon>
        <taxon>Alphaproteobacteria</taxon>
        <taxon>Hyphomonadales</taxon>
        <taxon>Hyphomonadaceae</taxon>
        <taxon>Henriciella</taxon>
    </lineage>
</organism>
<keyword evidence="3" id="KW-1185">Reference proteome</keyword>
<accession>A0A399R0Q8</accession>
<dbReference type="Pfam" id="PF01722">
    <property type="entry name" value="BolA"/>
    <property type="match status" value="1"/>
</dbReference>
<dbReference type="OrthoDB" id="9811118at2"/>
<dbReference type="Gene3D" id="3.30.300.90">
    <property type="entry name" value="BolA-like"/>
    <property type="match status" value="1"/>
</dbReference>
<dbReference type="AlphaFoldDB" id="A0A399R0Q8"/>
<reference evidence="2 3" key="1">
    <citation type="submission" date="2018-08" db="EMBL/GenBank/DDBJ databases">
        <title>Henriciella mobilis sp. nov., isolated from seawater.</title>
        <authorList>
            <person name="Cheng H."/>
            <person name="Wu Y.-H."/>
            <person name="Xu X.-W."/>
            <person name="Guo L.-L."/>
        </authorList>
    </citation>
    <scope>NUCLEOTIDE SEQUENCE [LARGE SCALE GENOMIC DNA]</scope>
    <source>
        <strain evidence="2 3">CCUG66934</strain>
    </source>
</reference>
<dbReference type="EMBL" id="QWGB01000005">
    <property type="protein sequence ID" value="RIJ24054.1"/>
    <property type="molecule type" value="Genomic_DNA"/>
</dbReference>
<dbReference type="PANTHER" id="PTHR46230">
    <property type="match status" value="1"/>
</dbReference>
<evidence type="ECO:0000256" key="1">
    <source>
        <dbReference type="RuleBase" id="RU003860"/>
    </source>
</evidence>
<dbReference type="SUPFAM" id="SSF82657">
    <property type="entry name" value="BolA-like"/>
    <property type="match status" value="1"/>
</dbReference>
<proteinExistence type="inferred from homology"/>
<protein>
    <submittedName>
        <fullName evidence="2">BolA family transcriptional regulator</fullName>
    </submittedName>
</protein>
<name>A0A399R0Q8_9PROT</name>
<evidence type="ECO:0000313" key="3">
    <source>
        <dbReference type="Proteomes" id="UP000265431"/>
    </source>
</evidence>
<gene>
    <name evidence="2" type="ORF">D1224_07360</name>
</gene>
<sequence>MRPELTNRSERIRARLTQLFTPSELIVRDDSAMHAGHAGARPEGETHYKVEIVSPAFEGKSRVEMQRAVNSALKDEFDTGLHALSITARAG</sequence>